<dbReference type="HOGENOM" id="CLU_2294157_0_0_1"/>
<proteinExistence type="predicted"/>
<name>G0MR79_CAEBE</name>
<evidence type="ECO:0000313" key="1">
    <source>
        <dbReference type="EMBL" id="EGT42055.1"/>
    </source>
</evidence>
<accession>G0MR79</accession>
<dbReference type="AlphaFoldDB" id="G0MR79"/>
<protein>
    <submittedName>
        <fullName evidence="1">Uncharacterized protein</fullName>
    </submittedName>
</protein>
<organism evidence="2">
    <name type="scientific">Caenorhabditis brenneri</name>
    <name type="common">Nematode worm</name>
    <dbReference type="NCBI Taxonomy" id="135651"/>
    <lineage>
        <taxon>Eukaryota</taxon>
        <taxon>Metazoa</taxon>
        <taxon>Ecdysozoa</taxon>
        <taxon>Nematoda</taxon>
        <taxon>Chromadorea</taxon>
        <taxon>Rhabditida</taxon>
        <taxon>Rhabditina</taxon>
        <taxon>Rhabditomorpha</taxon>
        <taxon>Rhabditoidea</taxon>
        <taxon>Rhabditidae</taxon>
        <taxon>Peloderinae</taxon>
        <taxon>Caenorhabditis</taxon>
    </lineage>
</organism>
<dbReference type="InParanoid" id="G0MR79"/>
<sequence>MLNKLVATCEKDETNCYMNIGRFAGSLDYDPGVINIPVRAWRQALDYLLKDLLKCSDSTCVKQFKKENSFHMSVVSVHLAAKFNDDLHDLQRQYWACLAYF</sequence>
<evidence type="ECO:0000313" key="2">
    <source>
        <dbReference type="Proteomes" id="UP000008068"/>
    </source>
</evidence>
<reference evidence="2" key="1">
    <citation type="submission" date="2011-07" db="EMBL/GenBank/DDBJ databases">
        <authorList>
            <consortium name="Caenorhabditis brenneri Sequencing and Analysis Consortium"/>
            <person name="Wilson R.K."/>
        </authorList>
    </citation>
    <scope>NUCLEOTIDE SEQUENCE [LARGE SCALE GENOMIC DNA]</scope>
    <source>
        <strain evidence="2">PB2801</strain>
    </source>
</reference>
<dbReference type="EMBL" id="GL379808">
    <property type="protein sequence ID" value="EGT42055.1"/>
    <property type="molecule type" value="Genomic_DNA"/>
</dbReference>
<keyword evidence="2" id="KW-1185">Reference proteome</keyword>
<gene>
    <name evidence="1" type="ORF">CAEBREN_15369</name>
</gene>
<dbReference type="Proteomes" id="UP000008068">
    <property type="component" value="Unassembled WGS sequence"/>
</dbReference>